<keyword evidence="4" id="KW-1185">Reference proteome</keyword>
<feature type="domain" description="Glycosyltransferase 2-like" evidence="2">
    <location>
        <begin position="15"/>
        <end position="136"/>
    </location>
</feature>
<accession>A0A4S3LZB3</accession>
<dbReference type="PANTHER" id="PTHR22916">
    <property type="entry name" value="GLYCOSYLTRANSFERASE"/>
    <property type="match status" value="1"/>
</dbReference>
<dbReference type="RefSeq" id="WP_136336845.1">
    <property type="nucleotide sequence ID" value="NZ_QXMP01000013.1"/>
</dbReference>
<proteinExistence type="predicted"/>
<dbReference type="SUPFAM" id="SSF53448">
    <property type="entry name" value="Nucleotide-diphospho-sugar transferases"/>
    <property type="match status" value="1"/>
</dbReference>
<organism evidence="3 4">
    <name type="scientific">Robertkochia marina</name>
    <dbReference type="NCBI Taxonomy" id="1227945"/>
    <lineage>
        <taxon>Bacteria</taxon>
        <taxon>Pseudomonadati</taxon>
        <taxon>Bacteroidota</taxon>
        <taxon>Flavobacteriia</taxon>
        <taxon>Flavobacteriales</taxon>
        <taxon>Flavobacteriaceae</taxon>
        <taxon>Robertkochia</taxon>
    </lineage>
</organism>
<gene>
    <name evidence="3" type="ORF">E7Z59_13440</name>
</gene>
<sequence>MSITSNFSPGAYFLTIFTPTYNRAYCLPELYKSLLKQDLKNFIWLIIDDGSNDNTREIVLKWQQDNIIKIEYIHQKNQGMHGAHNTAYKNIFTPFNVCIDSDDYLAENAVQKIYCQTKLLEDNYAGIIGLDAFPNGEIVGTKIPKEIKKSSLQDLYEKYNVKGDKKLIYRTDVIKAYPEYPVFENESFVPLDYKYLLIDQDYLLKTSNEIYCIVNYMDDGSTKNIIKQYRNNPNGFSFARINRLRHSNSIKRKFMDITHLISSALILKNTFYLKKVENILGVIICLPLGILLYGYVRLRSKL</sequence>
<dbReference type="OrthoDB" id="9810303at2"/>
<evidence type="ECO:0000313" key="3">
    <source>
        <dbReference type="EMBL" id="THD66776.1"/>
    </source>
</evidence>
<dbReference type="CDD" id="cd00761">
    <property type="entry name" value="Glyco_tranf_GTA_type"/>
    <property type="match status" value="1"/>
</dbReference>
<dbReference type="Proteomes" id="UP000305939">
    <property type="component" value="Unassembled WGS sequence"/>
</dbReference>
<keyword evidence="1" id="KW-0812">Transmembrane</keyword>
<keyword evidence="1" id="KW-1133">Transmembrane helix</keyword>
<dbReference type="Pfam" id="PF00535">
    <property type="entry name" value="Glycos_transf_2"/>
    <property type="match status" value="1"/>
</dbReference>
<keyword evidence="1" id="KW-0472">Membrane</keyword>
<dbReference type="InterPro" id="IPR001173">
    <property type="entry name" value="Glyco_trans_2-like"/>
</dbReference>
<feature type="transmembrane region" description="Helical" evidence="1">
    <location>
        <begin position="279"/>
        <end position="296"/>
    </location>
</feature>
<protein>
    <submittedName>
        <fullName evidence="3">Glycosyltransferase family 2 protein</fullName>
    </submittedName>
</protein>
<dbReference type="AlphaFoldDB" id="A0A4S3LZB3"/>
<comment type="caution">
    <text evidence="3">The sequence shown here is derived from an EMBL/GenBank/DDBJ whole genome shotgun (WGS) entry which is preliminary data.</text>
</comment>
<reference evidence="3 4" key="1">
    <citation type="submission" date="2019-04" db="EMBL/GenBank/DDBJ databases">
        <title>Draft genome sequence of Robertkochia marina CC-AMO-30D.</title>
        <authorList>
            <person name="Hameed A."/>
            <person name="Lin S.-Y."/>
            <person name="Shahina M."/>
            <person name="Lai W.-A."/>
            <person name="Young C.-C."/>
        </authorList>
    </citation>
    <scope>NUCLEOTIDE SEQUENCE [LARGE SCALE GENOMIC DNA]</scope>
    <source>
        <strain evidence="3 4">CC-AMO-30D</strain>
    </source>
</reference>
<name>A0A4S3LZB3_9FLAO</name>
<evidence type="ECO:0000256" key="1">
    <source>
        <dbReference type="SAM" id="Phobius"/>
    </source>
</evidence>
<dbReference type="EMBL" id="SSMC01000003">
    <property type="protein sequence ID" value="THD66776.1"/>
    <property type="molecule type" value="Genomic_DNA"/>
</dbReference>
<dbReference type="InterPro" id="IPR029044">
    <property type="entry name" value="Nucleotide-diphossugar_trans"/>
</dbReference>
<dbReference type="PANTHER" id="PTHR22916:SF3">
    <property type="entry name" value="UDP-GLCNAC:BETAGAL BETA-1,3-N-ACETYLGLUCOSAMINYLTRANSFERASE-LIKE PROTEIN 1"/>
    <property type="match status" value="1"/>
</dbReference>
<dbReference type="GO" id="GO:0016758">
    <property type="term" value="F:hexosyltransferase activity"/>
    <property type="evidence" value="ECO:0007669"/>
    <property type="project" value="UniProtKB-ARBA"/>
</dbReference>
<evidence type="ECO:0000313" key="4">
    <source>
        <dbReference type="Proteomes" id="UP000305939"/>
    </source>
</evidence>
<keyword evidence="3" id="KW-0808">Transferase</keyword>
<dbReference type="Gene3D" id="3.90.550.10">
    <property type="entry name" value="Spore Coat Polysaccharide Biosynthesis Protein SpsA, Chain A"/>
    <property type="match status" value="1"/>
</dbReference>
<evidence type="ECO:0000259" key="2">
    <source>
        <dbReference type="Pfam" id="PF00535"/>
    </source>
</evidence>